<feature type="transmembrane region" description="Helical" evidence="10">
    <location>
        <begin position="6"/>
        <end position="26"/>
    </location>
</feature>
<protein>
    <recommendedName>
        <fullName evidence="10">Fluoride-specific ion channel FluC</fullName>
    </recommendedName>
</protein>
<sequence>MTLLSVFIGAALGAMLRYLVIMFWPFHTPIFTAVFAINLVGALFMGIIFASNQISDMHNFWSVGLLGGLTTFSTMMVQSAQLPFYKQLIYLMVQLIGGILCFMVGVALINIF</sequence>
<dbReference type="RefSeq" id="WP_367975270.1">
    <property type="nucleotide sequence ID" value="NZ_JBFPEQ010000001.1"/>
</dbReference>
<evidence type="ECO:0000256" key="3">
    <source>
        <dbReference type="ARBA" id="ARBA00022692"/>
    </source>
</evidence>
<dbReference type="HAMAP" id="MF_00454">
    <property type="entry name" value="FluC"/>
    <property type="match status" value="1"/>
</dbReference>
<evidence type="ECO:0000256" key="9">
    <source>
        <dbReference type="ARBA" id="ARBA00049940"/>
    </source>
</evidence>
<dbReference type="Proteomes" id="UP001556617">
    <property type="component" value="Unassembled WGS sequence"/>
</dbReference>
<keyword evidence="4 10" id="KW-1133">Transmembrane helix</keyword>
<comment type="function">
    <text evidence="9 10">Fluoride-specific ion channel. Important for reducing fluoride concentration in the cell, thus reducing its toxicity.</text>
</comment>
<comment type="caution">
    <text evidence="11">The sequence shown here is derived from an EMBL/GenBank/DDBJ whole genome shotgun (WGS) entry which is preliminary data.</text>
</comment>
<proteinExistence type="inferred from homology"/>
<feature type="transmembrane region" description="Helical" evidence="10">
    <location>
        <begin position="89"/>
        <end position="111"/>
    </location>
</feature>
<evidence type="ECO:0000256" key="2">
    <source>
        <dbReference type="ARBA" id="ARBA00022475"/>
    </source>
</evidence>
<keyword evidence="5 10" id="KW-0472">Membrane</keyword>
<organism evidence="11 12">
    <name type="scientific">Leuconostoc aquikimchii</name>
    <dbReference type="NCBI Taxonomy" id="3236804"/>
    <lineage>
        <taxon>Bacteria</taxon>
        <taxon>Bacillati</taxon>
        <taxon>Bacillota</taxon>
        <taxon>Bacilli</taxon>
        <taxon>Lactobacillales</taxon>
        <taxon>Lactobacillaceae</taxon>
        <taxon>Leuconostoc</taxon>
    </lineage>
</organism>
<keyword evidence="6 10" id="KW-0407">Ion channel</keyword>
<keyword evidence="3 10" id="KW-0812">Transmembrane</keyword>
<evidence type="ECO:0000256" key="1">
    <source>
        <dbReference type="ARBA" id="ARBA00004651"/>
    </source>
</evidence>
<gene>
    <name evidence="10" type="primary">fluC</name>
    <name evidence="10" type="synonym">crcB</name>
    <name evidence="11" type="ORF">AB3K24_09195</name>
</gene>
<feature type="transmembrane region" description="Helical" evidence="10">
    <location>
        <begin position="33"/>
        <end position="54"/>
    </location>
</feature>
<feature type="transmembrane region" description="Helical" evidence="10">
    <location>
        <begin position="60"/>
        <end position="77"/>
    </location>
</feature>
<evidence type="ECO:0000256" key="5">
    <source>
        <dbReference type="ARBA" id="ARBA00023136"/>
    </source>
</evidence>
<dbReference type="InterPro" id="IPR003691">
    <property type="entry name" value="FluC"/>
</dbReference>
<evidence type="ECO:0000256" key="7">
    <source>
        <dbReference type="ARBA" id="ARBA00035120"/>
    </source>
</evidence>
<evidence type="ECO:0000256" key="8">
    <source>
        <dbReference type="ARBA" id="ARBA00035585"/>
    </source>
</evidence>
<reference evidence="11 12" key="1">
    <citation type="submission" date="2024-07" db="EMBL/GenBank/DDBJ databases">
        <authorList>
            <person name="Yun M."/>
        </authorList>
    </citation>
    <scope>NUCLEOTIDE SEQUENCE [LARGE SCALE GENOMIC DNA]</scope>
    <source>
        <strain evidence="11 12">MS01</strain>
    </source>
</reference>
<feature type="binding site" evidence="10">
    <location>
        <position position="67"/>
    </location>
    <ligand>
        <name>Na(+)</name>
        <dbReference type="ChEBI" id="CHEBI:29101"/>
        <note>structural</note>
    </ligand>
</feature>
<comment type="catalytic activity">
    <reaction evidence="8">
        <text>fluoride(in) = fluoride(out)</text>
        <dbReference type="Rhea" id="RHEA:76159"/>
        <dbReference type="ChEBI" id="CHEBI:17051"/>
    </reaction>
    <physiologicalReaction direction="left-to-right" evidence="8">
        <dbReference type="Rhea" id="RHEA:76160"/>
    </physiologicalReaction>
</comment>
<accession>A0ABV3S749</accession>
<evidence type="ECO:0000313" key="11">
    <source>
        <dbReference type="EMBL" id="MEX0381501.1"/>
    </source>
</evidence>
<feature type="binding site" evidence="10">
    <location>
        <position position="70"/>
    </location>
    <ligand>
        <name>Na(+)</name>
        <dbReference type="ChEBI" id="CHEBI:29101"/>
        <note>structural</note>
    </ligand>
</feature>
<name>A0ABV3S749_9LACO</name>
<dbReference type="EMBL" id="JBFPER010000001">
    <property type="protein sequence ID" value="MEX0381501.1"/>
    <property type="molecule type" value="Genomic_DNA"/>
</dbReference>
<keyword evidence="10" id="KW-0479">Metal-binding</keyword>
<keyword evidence="10" id="KW-0406">Ion transport</keyword>
<evidence type="ECO:0000256" key="10">
    <source>
        <dbReference type="HAMAP-Rule" id="MF_00454"/>
    </source>
</evidence>
<keyword evidence="10" id="KW-0915">Sodium</keyword>
<dbReference type="Pfam" id="PF02537">
    <property type="entry name" value="CRCB"/>
    <property type="match status" value="1"/>
</dbReference>
<comment type="activity regulation">
    <text evidence="10">Na(+) is not transported, but it plays an essential structural role and its presence is essential for fluoride channel function.</text>
</comment>
<keyword evidence="2 10" id="KW-1003">Cell membrane</keyword>
<evidence type="ECO:0000256" key="4">
    <source>
        <dbReference type="ARBA" id="ARBA00022989"/>
    </source>
</evidence>
<comment type="similarity">
    <text evidence="7 10">Belongs to the fluoride channel Fluc/FEX (TC 1.A.43) family.</text>
</comment>
<keyword evidence="10" id="KW-0813">Transport</keyword>
<evidence type="ECO:0000256" key="6">
    <source>
        <dbReference type="ARBA" id="ARBA00023303"/>
    </source>
</evidence>
<comment type="subcellular location">
    <subcellularLocation>
        <location evidence="1 10">Cell membrane</location>
        <topology evidence="1 10">Multi-pass membrane protein</topology>
    </subcellularLocation>
</comment>
<evidence type="ECO:0000313" key="12">
    <source>
        <dbReference type="Proteomes" id="UP001556617"/>
    </source>
</evidence>
<keyword evidence="12" id="KW-1185">Reference proteome</keyword>